<keyword evidence="5 7" id="KW-0808">Transferase</keyword>
<gene>
    <name evidence="9" type="ORF">AL548_013880</name>
</gene>
<dbReference type="InterPro" id="IPR000796">
    <property type="entry name" value="Asp_trans"/>
</dbReference>
<evidence type="ECO:0000256" key="5">
    <source>
        <dbReference type="ARBA" id="ARBA00022679"/>
    </source>
</evidence>
<evidence type="ECO:0000256" key="1">
    <source>
        <dbReference type="ARBA" id="ARBA00001933"/>
    </source>
</evidence>
<dbReference type="InterPro" id="IPR015424">
    <property type="entry name" value="PyrdxlP-dep_Trfase"/>
</dbReference>
<dbReference type="SUPFAM" id="SSF53383">
    <property type="entry name" value="PLP-dependent transferases"/>
    <property type="match status" value="1"/>
</dbReference>
<dbReference type="PANTHER" id="PTHR11879">
    <property type="entry name" value="ASPARTATE AMINOTRANSFERASE"/>
    <property type="match status" value="1"/>
</dbReference>
<dbReference type="PANTHER" id="PTHR11879:SF22">
    <property type="entry name" value="ASPARTATE AMINOTRANSFERASE, MITOCHONDRIAL"/>
    <property type="match status" value="1"/>
</dbReference>
<evidence type="ECO:0000256" key="2">
    <source>
        <dbReference type="ARBA" id="ARBA00007441"/>
    </source>
</evidence>
<dbReference type="CDD" id="cd00609">
    <property type="entry name" value="AAT_like"/>
    <property type="match status" value="1"/>
</dbReference>
<comment type="cofactor">
    <cofactor evidence="1 7">
        <name>pyridoxal 5'-phosphate</name>
        <dbReference type="ChEBI" id="CHEBI:597326"/>
    </cofactor>
</comment>
<comment type="subunit">
    <text evidence="3">Homodimer.</text>
</comment>
<dbReference type="PROSITE" id="PS00105">
    <property type="entry name" value="AA_TRANSFER_CLASS_1"/>
    <property type="match status" value="1"/>
</dbReference>
<proteinExistence type="inferred from homology"/>
<dbReference type="EMBL" id="LOSH02000004">
    <property type="protein sequence ID" value="PNM67345.1"/>
    <property type="molecule type" value="Genomic_DNA"/>
</dbReference>
<keyword evidence="6" id="KW-0663">Pyridoxal phosphate</keyword>
<dbReference type="InterPro" id="IPR015422">
    <property type="entry name" value="PyrdxlP-dep_Trfase_small"/>
</dbReference>
<keyword evidence="10" id="KW-1185">Reference proteome</keyword>
<dbReference type="Pfam" id="PF00155">
    <property type="entry name" value="Aminotran_1_2"/>
    <property type="match status" value="1"/>
</dbReference>
<evidence type="ECO:0000313" key="10">
    <source>
        <dbReference type="Proteomes" id="UP000054370"/>
    </source>
</evidence>
<evidence type="ECO:0000259" key="8">
    <source>
        <dbReference type="Pfam" id="PF00155"/>
    </source>
</evidence>
<dbReference type="InterPro" id="IPR004839">
    <property type="entry name" value="Aminotransferase_I/II_large"/>
</dbReference>
<dbReference type="PRINTS" id="PR00799">
    <property type="entry name" value="TRANSAMINASE"/>
</dbReference>
<reference evidence="9" key="1">
    <citation type="submission" date="2017-12" db="EMBL/GenBank/DDBJ databases">
        <title>FDA dAtabase for Regulatory Grade micrObial Sequences (FDA-ARGOS): Supporting development and validation of Infectious Disease Dx tests.</title>
        <authorList>
            <person name="Hoffmann M."/>
            <person name="Allard M."/>
            <person name="Evans P."/>
            <person name="Brown E."/>
            <person name="Tallon L.J."/>
            <person name="Sadzewicz L."/>
            <person name="Sengamalay N."/>
            <person name="Ott S."/>
            <person name="Godinez A."/>
            <person name="Nagaraj S."/>
            <person name="Vavikolanu K."/>
            <person name="Aluvathingal J."/>
            <person name="Nadendla S."/>
            <person name="Hobson J."/>
            <person name="Sichtig H."/>
        </authorList>
    </citation>
    <scope>NUCLEOTIDE SEQUENCE [LARGE SCALE GENOMIC DNA]</scope>
    <source>
        <strain evidence="9">FDAARGOS_118</strain>
    </source>
</reference>
<dbReference type="Gene3D" id="3.90.1150.10">
    <property type="entry name" value="Aspartate Aminotransferase, domain 1"/>
    <property type="match status" value="1"/>
</dbReference>
<name>A0ABX4WX84_VIBVL</name>
<keyword evidence="4 7" id="KW-0032">Aminotransferase</keyword>
<evidence type="ECO:0000256" key="6">
    <source>
        <dbReference type="ARBA" id="ARBA00022898"/>
    </source>
</evidence>
<protein>
    <recommendedName>
        <fullName evidence="7">Aminotransferase</fullName>
        <ecNumber evidence="7">2.6.1.-</ecNumber>
    </recommendedName>
</protein>
<feature type="domain" description="Aminotransferase class I/classII large" evidence="8">
    <location>
        <begin position="27"/>
        <end position="392"/>
    </location>
</feature>
<organism evidence="9 10">
    <name type="scientific">Vibrio vulnificus</name>
    <dbReference type="NCBI Taxonomy" id="672"/>
    <lineage>
        <taxon>Bacteria</taxon>
        <taxon>Pseudomonadati</taxon>
        <taxon>Pseudomonadota</taxon>
        <taxon>Gammaproteobacteria</taxon>
        <taxon>Vibrionales</taxon>
        <taxon>Vibrionaceae</taxon>
        <taxon>Vibrio</taxon>
    </lineage>
</organism>
<dbReference type="InterPro" id="IPR015421">
    <property type="entry name" value="PyrdxlP-dep_Trfase_major"/>
</dbReference>
<evidence type="ECO:0000256" key="4">
    <source>
        <dbReference type="ARBA" id="ARBA00022576"/>
    </source>
</evidence>
<evidence type="ECO:0000256" key="3">
    <source>
        <dbReference type="ARBA" id="ARBA00011738"/>
    </source>
</evidence>
<dbReference type="EC" id="2.6.1.-" evidence="7"/>
<evidence type="ECO:0000256" key="7">
    <source>
        <dbReference type="RuleBase" id="RU000481"/>
    </source>
</evidence>
<dbReference type="Proteomes" id="UP000054370">
    <property type="component" value="Unassembled WGS sequence"/>
</dbReference>
<comment type="caution">
    <text evidence="9">The sequence shown here is derived from an EMBL/GenBank/DDBJ whole genome shotgun (WGS) entry which is preliminary data.</text>
</comment>
<dbReference type="GO" id="GO:0008483">
    <property type="term" value="F:transaminase activity"/>
    <property type="evidence" value="ECO:0007669"/>
    <property type="project" value="UniProtKB-KW"/>
</dbReference>
<evidence type="ECO:0000313" key="9">
    <source>
        <dbReference type="EMBL" id="PNM67345.1"/>
    </source>
</evidence>
<comment type="similarity">
    <text evidence="2 7">Belongs to the class-I pyridoxal-phosphate-dependent aminotransferase family.</text>
</comment>
<sequence length="396" mass="43107">MFEKVVAAPADPILGLTEEFKKDPRAEKINLGVGIYKTEQGETPVLATVKKAEAALVETEKTKSYLTIEGTAEYALAVQKLLFGADAELINAQRAKTAQAPGGTGALRVAGEFIKRQLGDVKIWISNPTWANHHGVFRAAGLETVEYAYYNPETKDKDFAAMLADLEKASAGDVVLLHGCCHNPTGIDPTEQEWEALAKLVADKGLLPLFDFAYQGFAKGVEEDAQGLRTFAKFNKEILVASSFSKNFGLYNERVGAFTLVAESQEIAETAFSQVKAIIRSIYSNPPAHGSAVVTHILNDAALRAEWEAEVAEMRDRIQEMRELFVATLKEEGVAADFSFIERQNGMFSFSGLNKDQVARLKEEFAIYIVGSGRISVAGMTKSNMGPLCKAIAAVL</sequence>
<dbReference type="InterPro" id="IPR004838">
    <property type="entry name" value="NHTrfase_class1_PyrdxlP-BS"/>
</dbReference>
<dbReference type="NCBIfam" id="NF006719">
    <property type="entry name" value="PRK09257.1"/>
    <property type="match status" value="1"/>
</dbReference>
<dbReference type="Gene3D" id="3.40.640.10">
    <property type="entry name" value="Type I PLP-dependent aspartate aminotransferase-like (Major domain)"/>
    <property type="match status" value="1"/>
</dbReference>
<accession>A0ABX4WX84</accession>
<dbReference type="RefSeq" id="WP_013571478.1">
    <property type="nucleotide sequence ID" value="NZ_CP151937.1"/>
</dbReference>